<feature type="transmembrane region" description="Helical" evidence="5">
    <location>
        <begin position="20"/>
        <end position="44"/>
    </location>
</feature>
<feature type="transmembrane region" description="Helical" evidence="5">
    <location>
        <begin position="754"/>
        <end position="776"/>
    </location>
</feature>
<feature type="transmembrane region" description="Helical" evidence="5">
    <location>
        <begin position="697"/>
        <end position="714"/>
    </location>
</feature>
<dbReference type="Gene3D" id="1.20.1250.20">
    <property type="entry name" value="MFS general substrate transporter like domains"/>
    <property type="match status" value="3"/>
</dbReference>
<feature type="transmembrane region" description="Helical" evidence="5">
    <location>
        <begin position="421"/>
        <end position="440"/>
    </location>
</feature>
<evidence type="ECO:0000256" key="2">
    <source>
        <dbReference type="ARBA" id="ARBA00022692"/>
    </source>
</evidence>
<keyword evidence="2 5" id="KW-0812">Transmembrane</keyword>
<evidence type="ECO:0000256" key="5">
    <source>
        <dbReference type="SAM" id="Phobius"/>
    </source>
</evidence>
<dbReference type="InterPro" id="IPR005829">
    <property type="entry name" value="Sugar_transporter_CS"/>
</dbReference>
<feature type="transmembrane region" description="Helical" evidence="5">
    <location>
        <begin position="955"/>
        <end position="973"/>
    </location>
</feature>
<dbReference type="Pfam" id="PF00083">
    <property type="entry name" value="Sugar_tr"/>
    <property type="match status" value="2"/>
</dbReference>
<feature type="transmembrane region" description="Helical" evidence="5">
    <location>
        <begin position="720"/>
        <end position="742"/>
    </location>
</feature>
<feature type="transmembrane region" description="Helical" evidence="5">
    <location>
        <begin position="1262"/>
        <end position="1285"/>
    </location>
</feature>
<sequence length="1319" mass="148788">MKDNNQLDNILLEIGVFGKYQQFVTFLFMIIAAINYFSAVIYVFETLSINHRCFINDCDSDTTEYNPSWLINAVPFKDDKPARCTKYHHTNNSSCTLSDFNKTFQESCNSFIYETSEKSIMQDFNLHCDNNVQTLAFVGTLNGVGKFVGLPISGYISDRFGRKKVLIIASIITGIFGLVKAFSTTYIFFIVFEVLEACVSTCIYASIYVLSSELAGLEKRPLITTLQFVSYSLGGVVLGTVAWRVQSWRLLLQILYPLNFIVVLYIWLVPESVRWLLANNKEDQAKNILRRIAIINKKPIPEEKIVTLSIKDKDTDATIIPITNLFKSKILLCRCIICSFCWITCIFVYYGLTITATTLSNNHYLDFIATSAVEIPGYILAYFIVNKLGRKVILSGAFMLSSISCIAFIVLPVGIYWVHLLLYLISKFGISIVVYVIYIITNEMFPTSLRQTILSTCSMFGRVGNMLVPQLTLLQEIWIYLPLVLFAVLTGISSILTLRLPETQNTVLPNTIEEAEIVGTEKKCFKHGRCNKMSPKNQLDSILIEIGEYGKYQWFISVLVNFLTAINFFSVVIYVFETTPVNHRCLIPDCDFNGTEYNSTWLINAVPFKGYKPARCTKFEQIDNSSCNAWAFNTTNYEVCDTFVYETSVKSILQDFNLHCDANLKALALVGTINGIGRVFGLPIAGYISDRYGRKHVLIWSMVIGGMFGIIRSFATSYGFFIACEFLEALFSSGGFTSGYVLGTEFVGPSKRALVGTLQFLSYGLGSIVLGGTAWMLQSWRVLLRVLYVFYLLILSYYWLIPESVRWLLTKNRHEEAITILRNVAKVNGKEISKGRIENMLNSVNFTNPKKSVLIELFKSKVLATRCFMCSFCWFTSILVYYGLTIVSTTLSGNRYLDFILTCAIEAPAAITALILQNKLGRKTCLCVAMMLSTLSSISYIVVPTDTHWVKLSMYLVSKFGISMSVAVMYTITNELFPTSIRQTLLSICSMFGRMGNVLVPQLIILVEVWKYFPLVVFAILTGISFLIALCFPETRNITLPDTIEDSKLIIDLILGTEFVGPKKRAVIATIQFMSFGIGSVILGSLAWLIQSWRILLRVLYIFYLVIITYYWLLPESVRWLLAKKRQEEAVNTIRKIAKVNNRTITEGALENLLNMNDSVNTNSLTLRDLFKLATLTIRCAISSFCWMSTLFVYYGLSITSTTLSGNRYFDFVLTSAVEVPAFALACLILNKLGRKHCIVGALTLTSISSISFIVLPIDSYWIKLVIYLTSKFGITMCVSGLYMITNEMFPTSLRQTLLSICSMFGRIGNVLVPQLFLL</sequence>
<feature type="transmembrane region" description="Helical" evidence="5">
    <location>
        <begin position="392"/>
        <end position="415"/>
    </location>
</feature>
<feature type="transmembrane region" description="Helical" evidence="5">
    <location>
        <begin position="188"/>
        <end position="210"/>
    </location>
</feature>
<proteinExistence type="predicted"/>
<evidence type="ECO:0000256" key="4">
    <source>
        <dbReference type="ARBA" id="ARBA00023136"/>
    </source>
</evidence>
<gene>
    <name evidence="7" type="ORF">RN001_006728</name>
</gene>
<feature type="transmembrane region" description="Helical" evidence="5">
    <location>
        <begin position="477"/>
        <end position="498"/>
    </location>
</feature>
<feature type="transmembrane region" description="Helical" evidence="5">
    <location>
        <begin position="896"/>
        <end position="916"/>
    </location>
</feature>
<feature type="transmembrane region" description="Helical" evidence="5">
    <location>
        <begin position="1209"/>
        <end position="1230"/>
    </location>
</feature>
<comment type="subcellular location">
    <subcellularLocation>
        <location evidence="1">Membrane</location>
        <topology evidence="1">Multi-pass membrane protein</topology>
    </subcellularLocation>
</comment>
<dbReference type="PANTHER" id="PTHR24064">
    <property type="entry name" value="SOLUTE CARRIER FAMILY 22 MEMBER"/>
    <property type="match status" value="1"/>
</dbReference>
<dbReference type="SUPFAM" id="SSF103473">
    <property type="entry name" value="MFS general substrate transporter"/>
    <property type="match status" value="3"/>
</dbReference>
<dbReference type="EMBL" id="JARPUR010000002">
    <property type="protein sequence ID" value="KAK4883409.1"/>
    <property type="molecule type" value="Genomic_DNA"/>
</dbReference>
<dbReference type="PROSITE" id="PS00216">
    <property type="entry name" value="SUGAR_TRANSPORT_1"/>
    <property type="match status" value="2"/>
</dbReference>
<organism evidence="7 8">
    <name type="scientific">Aquatica leii</name>
    <dbReference type="NCBI Taxonomy" id="1421715"/>
    <lineage>
        <taxon>Eukaryota</taxon>
        <taxon>Metazoa</taxon>
        <taxon>Ecdysozoa</taxon>
        <taxon>Arthropoda</taxon>
        <taxon>Hexapoda</taxon>
        <taxon>Insecta</taxon>
        <taxon>Pterygota</taxon>
        <taxon>Neoptera</taxon>
        <taxon>Endopterygota</taxon>
        <taxon>Coleoptera</taxon>
        <taxon>Polyphaga</taxon>
        <taxon>Elateriformia</taxon>
        <taxon>Elateroidea</taxon>
        <taxon>Lampyridae</taxon>
        <taxon>Luciolinae</taxon>
        <taxon>Aquatica</taxon>
    </lineage>
</organism>
<name>A0AAN7SK03_9COLE</name>
<feature type="domain" description="Major facilitator superfamily (MFS) profile" evidence="6">
    <location>
        <begin position="627"/>
        <end position="1037"/>
    </location>
</feature>
<feature type="transmembrane region" description="Helical" evidence="5">
    <location>
        <begin position="331"/>
        <end position="352"/>
    </location>
</feature>
<evidence type="ECO:0000256" key="3">
    <source>
        <dbReference type="ARBA" id="ARBA00022989"/>
    </source>
</evidence>
<dbReference type="InterPro" id="IPR011701">
    <property type="entry name" value="MFS"/>
</dbReference>
<dbReference type="FunFam" id="1.20.1250.20:FF:000023">
    <property type="entry name" value="Solute carrier family 22 member 6"/>
    <property type="match status" value="1"/>
</dbReference>
<dbReference type="GO" id="GO:0016020">
    <property type="term" value="C:membrane"/>
    <property type="evidence" value="ECO:0007669"/>
    <property type="project" value="UniProtKB-SubCell"/>
</dbReference>
<feature type="transmembrane region" description="Helical" evidence="5">
    <location>
        <begin position="165"/>
        <end position="182"/>
    </location>
</feature>
<feature type="transmembrane region" description="Helical" evidence="5">
    <location>
        <begin position="1012"/>
        <end position="1032"/>
    </location>
</feature>
<dbReference type="InterPro" id="IPR005828">
    <property type="entry name" value="MFS_sugar_transport-like"/>
</dbReference>
<keyword evidence="3 5" id="KW-1133">Transmembrane helix</keyword>
<protein>
    <recommendedName>
        <fullName evidence="6">Major facilitator superfamily (MFS) profile domain-containing protein</fullName>
    </recommendedName>
</protein>
<dbReference type="InterPro" id="IPR020846">
    <property type="entry name" value="MFS_dom"/>
</dbReference>
<accession>A0AAN7SK03</accession>
<dbReference type="PROSITE" id="PS50850">
    <property type="entry name" value="MFS"/>
    <property type="match status" value="2"/>
</dbReference>
<feature type="transmembrane region" description="Helical" evidence="5">
    <location>
        <begin position="925"/>
        <end position="943"/>
    </location>
</feature>
<keyword evidence="4 5" id="KW-0472">Membrane</keyword>
<evidence type="ECO:0000259" key="6">
    <source>
        <dbReference type="PROSITE" id="PS50850"/>
    </source>
</evidence>
<feature type="transmembrane region" description="Helical" evidence="5">
    <location>
        <begin position="1066"/>
        <end position="1089"/>
    </location>
</feature>
<reference evidence="8" key="1">
    <citation type="submission" date="2023-01" db="EMBL/GenBank/DDBJ databases">
        <title>Key to firefly adult light organ development and bioluminescence: homeobox transcription factors regulate luciferase expression and transportation to peroxisome.</title>
        <authorList>
            <person name="Fu X."/>
        </authorList>
    </citation>
    <scope>NUCLEOTIDE SEQUENCE [LARGE SCALE GENOMIC DNA]</scope>
</reference>
<feature type="transmembrane region" description="Helical" evidence="5">
    <location>
        <begin position="863"/>
        <end position="884"/>
    </location>
</feature>
<feature type="transmembrane region" description="Helical" evidence="5">
    <location>
        <begin position="1095"/>
        <end position="1114"/>
    </location>
</feature>
<feature type="transmembrane region" description="Helical" evidence="5">
    <location>
        <begin position="1237"/>
        <end position="1256"/>
    </location>
</feature>
<feature type="transmembrane region" description="Helical" evidence="5">
    <location>
        <begin position="364"/>
        <end position="385"/>
    </location>
</feature>
<feature type="domain" description="Major facilitator superfamily (MFS) profile" evidence="6">
    <location>
        <begin position="95"/>
        <end position="505"/>
    </location>
</feature>
<feature type="transmembrane region" description="Helical" evidence="5">
    <location>
        <begin position="222"/>
        <end position="244"/>
    </location>
</feature>
<dbReference type="Pfam" id="PF07690">
    <property type="entry name" value="MFS_1"/>
    <property type="match status" value="1"/>
</dbReference>
<feature type="transmembrane region" description="Helical" evidence="5">
    <location>
        <begin position="250"/>
        <end position="269"/>
    </location>
</feature>
<keyword evidence="8" id="KW-1185">Reference proteome</keyword>
<feature type="non-terminal residue" evidence="7">
    <location>
        <position position="1319"/>
    </location>
</feature>
<comment type="caution">
    <text evidence="7">The sequence shown here is derived from an EMBL/GenBank/DDBJ whole genome shotgun (WGS) entry which is preliminary data.</text>
</comment>
<feature type="transmembrane region" description="Helical" evidence="5">
    <location>
        <begin position="1176"/>
        <end position="1197"/>
    </location>
</feature>
<evidence type="ECO:0000313" key="8">
    <source>
        <dbReference type="Proteomes" id="UP001353858"/>
    </source>
</evidence>
<dbReference type="GO" id="GO:0022857">
    <property type="term" value="F:transmembrane transporter activity"/>
    <property type="evidence" value="ECO:0007669"/>
    <property type="project" value="InterPro"/>
</dbReference>
<evidence type="ECO:0000256" key="1">
    <source>
        <dbReference type="ARBA" id="ARBA00004141"/>
    </source>
</evidence>
<evidence type="ECO:0000313" key="7">
    <source>
        <dbReference type="EMBL" id="KAK4883409.1"/>
    </source>
</evidence>
<feature type="transmembrane region" description="Helical" evidence="5">
    <location>
        <begin position="554"/>
        <end position="576"/>
    </location>
</feature>
<dbReference type="CDD" id="cd17317">
    <property type="entry name" value="MFS_SLC22"/>
    <property type="match status" value="2"/>
</dbReference>
<feature type="transmembrane region" description="Helical" evidence="5">
    <location>
        <begin position="782"/>
        <end position="801"/>
    </location>
</feature>
<dbReference type="Proteomes" id="UP001353858">
    <property type="component" value="Unassembled WGS sequence"/>
</dbReference>
<feature type="transmembrane region" description="Helical" evidence="5">
    <location>
        <begin position="985"/>
        <end position="1006"/>
    </location>
</feature>
<dbReference type="InterPro" id="IPR036259">
    <property type="entry name" value="MFS_trans_sf"/>
</dbReference>